<dbReference type="InterPro" id="IPR042098">
    <property type="entry name" value="TauD-like_sf"/>
</dbReference>
<dbReference type="GO" id="GO:0016706">
    <property type="term" value="F:2-oxoglutarate-dependent dioxygenase activity"/>
    <property type="evidence" value="ECO:0007669"/>
    <property type="project" value="UniProtKB-ARBA"/>
</dbReference>
<dbReference type="HOGENOM" id="CLU_021859_2_0_5"/>
<keyword evidence="5" id="KW-0560">Oxidoreductase</keyword>
<keyword evidence="3" id="KW-0479">Metal-binding</keyword>
<keyword evidence="9" id="KW-1185">Reference proteome</keyword>
<accession>F1ZCH4</accession>
<evidence type="ECO:0000256" key="3">
    <source>
        <dbReference type="ARBA" id="ARBA00022723"/>
    </source>
</evidence>
<dbReference type="eggNOG" id="COG2175">
    <property type="taxonomic scope" value="Bacteria"/>
</dbReference>
<keyword evidence="6" id="KW-0408">Iron</keyword>
<evidence type="ECO:0000256" key="4">
    <source>
        <dbReference type="ARBA" id="ARBA00022964"/>
    </source>
</evidence>
<dbReference type="PANTHER" id="PTHR10696">
    <property type="entry name" value="GAMMA-BUTYROBETAINE HYDROXYLASE-RELATED"/>
    <property type="match status" value="1"/>
</dbReference>
<evidence type="ECO:0000256" key="5">
    <source>
        <dbReference type="ARBA" id="ARBA00023002"/>
    </source>
</evidence>
<feature type="domain" description="TauD/TfdA-like" evidence="7">
    <location>
        <begin position="112"/>
        <end position="347"/>
    </location>
</feature>
<sequence length="363" mass="40048">MDLTITEKGQLKVAAPGSEAVVLHPIWLRERLPDAAVLDARTGQRLEESAETPTDLRVTAAELDGTISFSDGFATLLPSDWLTRAIVAEPASGNRVHWDGTLDPALFPAADLAAMKDDPAVLGRFLDGVETHGFGVVRGVPLDLDGGLEFAGLIGPIRRTNWGGVADVKAIPNAYDLTMTPRHLEPHSDNPYREPVPGYILLHCLTNDADGGDSTLVDGFHAAAILRRDDPEAFEALVTTDVTFRYHDETAFLENHGPLIECNAGGDVVQIRYSNRTEMIDRLPVEKLERYYEARAAFWKLIAPTSPLTLQFRLQPGELLMMDNYRLLHGRTGYTLAVGSRHMRQCYLDRDFVGSRRRLLAPA</sequence>
<comment type="similarity">
    <text evidence="2">Belongs to the gamma-BBH/TMLD family.</text>
</comment>
<gene>
    <name evidence="8" type="ORF">Y88_3070</name>
</gene>
<comment type="caution">
    <text evidence="8">The sequence shown here is derived from an EMBL/GenBank/DDBJ whole genome shotgun (WGS) entry which is preliminary data.</text>
</comment>
<dbReference type="AlphaFoldDB" id="F1ZCH4"/>
<dbReference type="SUPFAM" id="SSF51197">
    <property type="entry name" value="Clavaminate synthase-like"/>
    <property type="match status" value="1"/>
</dbReference>
<evidence type="ECO:0000256" key="2">
    <source>
        <dbReference type="ARBA" id="ARBA00008654"/>
    </source>
</evidence>
<keyword evidence="4 8" id="KW-0223">Dioxygenase</keyword>
<dbReference type="PANTHER" id="PTHR10696:SF25">
    <property type="entry name" value="OXIDOREDUCTASE AIM17-RELATED"/>
    <property type="match status" value="1"/>
</dbReference>
<evidence type="ECO:0000313" key="9">
    <source>
        <dbReference type="Proteomes" id="UP000004728"/>
    </source>
</evidence>
<dbReference type="OrthoDB" id="979809at2"/>
<dbReference type="InterPro" id="IPR050411">
    <property type="entry name" value="AlphaKG_dependent_hydroxylases"/>
</dbReference>
<dbReference type="Proteomes" id="UP000004728">
    <property type="component" value="Unassembled WGS sequence"/>
</dbReference>
<dbReference type="Gene3D" id="3.60.130.10">
    <property type="entry name" value="Clavaminate synthase-like"/>
    <property type="match status" value="1"/>
</dbReference>
<dbReference type="CDD" id="cd00250">
    <property type="entry name" value="CAS_like"/>
    <property type="match status" value="1"/>
</dbReference>
<dbReference type="InterPro" id="IPR003819">
    <property type="entry name" value="TauD/TfdA-like"/>
</dbReference>
<dbReference type="STRING" id="983920.Y88_3070"/>
<dbReference type="GO" id="GO:0045329">
    <property type="term" value="P:carnitine biosynthetic process"/>
    <property type="evidence" value="ECO:0007669"/>
    <property type="project" value="TreeGrafter"/>
</dbReference>
<evidence type="ECO:0000256" key="1">
    <source>
        <dbReference type="ARBA" id="ARBA00001954"/>
    </source>
</evidence>
<dbReference type="EMBL" id="AEWJ01000054">
    <property type="protein sequence ID" value="EGD57744.1"/>
    <property type="molecule type" value="Genomic_DNA"/>
</dbReference>
<comment type="cofactor">
    <cofactor evidence="1">
        <name>Fe(2+)</name>
        <dbReference type="ChEBI" id="CHEBI:29033"/>
    </cofactor>
</comment>
<evidence type="ECO:0000259" key="7">
    <source>
        <dbReference type="Pfam" id="PF02668"/>
    </source>
</evidence>
<reference evidence="8 9" key="1">
    <citation type="journal article" date="2012" name="J. Bacteriol.">
        <title>Draft Genome Sequence of Novosphingobium nitrogenifigens Y88T.</title>
        <authorList>
            <person name="Strabala T.J."/>
            <person name="Macdonald L."/>
            <person name="Liu V."/>
            <person name="Smit A.M."/>
        </authorList>
    </citation>
    <scope>NUCLEOTIDE SEQUENCE [LARGE SCALE GENOMIC DNA]</scope>
    <source>
        <strain evidence="8 9">DSM 19370</strain>
    </source>
</reference>
<name>F1ZCH4_9SPHN</name>
<protein>
    <submittedName>
        <fullName evidence="8">Gamma-butyrobetaine,2-oxoglutarate dioxygenase</fullName>
    </submittedName>
</protein>
<dbReference type="Pfam" id="PF02668">
    <property type="entry name" value="TauD"/>
    <property type="match status" value="1"/>
</dbReference>
<proteinExistence type="inferred from homology"/>
<dbReference type="RefSeq" id="WP_008070950.1">
    <property type="nucleotide sequence ID" value="NZ_AQWK01000008.1"/>
</dbReference>
<evidence type="ECO:0000256" key="6">
    <source>
        <dbReference type="ARBA" id="ARBA00023004"/>
    </source>
</evidence>
<dbReference type="GO" id="GO:0046872">
    <property type="term" value="F:metal ion binding"/>
    <property type="evidence" value="ECO:0007669"/>
    <property type="project" value="UniProtKB-KW"/>
</dbReference>
<organism evidence="8 9">
    <name type="scientific">Novosphingobium nitrogenifigens DSM 19370</name>
    <dbReference type="NCBI Taxonomy" id="983920"/>
    <lineage>
        <taxon>Bacteria</taxon>
        <taxon>Pseudomonadati</taxon>
        <taxon>Pseudomonadota</taxon>
        <taxon>Alphaproteobacteria</taxon>
        <taxon>Sphingomonadales</taxon>
        <taxon>Sphingomonadaceae</taxon>
        <taxon>Novosphingobium</taxon>
    </lineage>
</organism>
<evidence type="ECO:0000313" key="8">
    <source>
        <dbReference type="EMBL" id="EGD57744.1"/>
    </source>
</evidence>
<dbReference type="InParanoid" id="F1ZCH4"/>